<dbReference type="GO" id="GO:0003735">
    <property type="term" value="F:structural constituent of ribosome"/>
    <property type="evidence" value="ECO:0007669"/>
    <property type="project" value="InterPro"/>
</dbReference>
<dbReference type="PANTHER" id="PTHR10746:SF6">
    <property type="entry name" value="LARGE RIBOSOMAL SUBUNIT PROTEIN UL4M"/>
    <property type="match status" value="1"/>
</dbReference>
<comment type="subunit">
    <text evidence="2 6">Part of the 50S ribosomal subunit.</text>
</comment>
<dbReference type="InterPro" id="IPR013005">
    <property type="entry name" value="Ribosomal_uL4-like"/>
</dbReference>
<comment type="function">
    <text evidence="6">One of the primary rRNA binding proteins, this protein initially binds near the 5'-end of the 23S rRNA. It is important during the early stages of 50S assembly. It makes multiple contacts with different domains of the 23S rRNA in the assembled 50S subunit and ribosome.</text>
</comment>
<proteinExistence type="inferred from homology"/>
<feature type="compositionally biased region" description="Basic and acidic residues" evidence="7">
    <location>
        <begin position="50"/>
        <end position="59"/>
    </location>
</feature>
<dbReference type="InterPro" id="IPR002136">
    <property type="entry name" value="Ribosomal_uL4"/>
</dbReference>
<organism evidence="8 9">
    <name type="scientific">Desulfofundulus thermosubterraneus DSM 16057</name>
    <dbReference type="NCBI Taxonomy" id="1121432"/>
    <lineage>
        <taxon>Bacteria</taxon>
        <taxon>Bacillati</taxon>
        <taxon>Bacillota</taxon>
        <taxon>Clostridia</taxon>
        <taxon>Eubacteriales</taxon>
        <taxon>Peptococcaceae</taxon>
        <taxon>Desulfofundulus</taxon>
    </lineage>
</organism>
<gene>
    <name evidence="6" type="primary">rplD</name>
    <name evidence="8" type="ORF">SAMN02745219_01666</name>
</gene>
<evidence type="ECO:0000313" key="9">
    <source>
        <dbReference type="Proteomes" id="UP000184529"/>
    </source>
</evidence>
<evidence type="ECO:0000256" key="2">
    <source>
        <dbReference type="ARBA" id="ARBA00011838"/>
    </source>
</evidence>
<keyword evidence="6" id="KW-0694">RNA-binding</keyword>
<evidence type="ECO:0000256" key="1">
    <source>
        <dbReference type="ARBA" id="ARBA00010528"/>
    </source>
</evidence>
<dbReference type="STRING" id="1121432.SAMN02745219_01666"/>
<dbReference type="Proteomes" id="UP000184529">
    <property type="component" value="Unassembled WGS sequence"/>
</dbReference>
<accession>A0A1M6G7V7</accession>
<evidence type="ECO:0000256" key="4">
    <source>
        <dbReference type="ARBA" id="ARBA00023274"/>
    </source>
</evidence>
<dbReference type="Gene3D" id="3.40.1370.10">
    <property type="match status" value="1"/>
</dbReference>
<dbReference type="Pfam" id="PF00573">
    <property type="entry name" value="Ribosomal_L4"/>
    <property type="match status" value="1"/>
</dbReference>
<comment type="similarity">
    <text evidence="1 6">Belongs to the universal ribosomal protein uL4 family.</text>
</comment>
<dbReference type="InterPro" id="IPR023574">
    <property type="entry name" value="Ribosomal_uL4_dom_sf"/>
</dbReference>
<reference evidence="9" key="1">
    <citation type="submission" date="2016-11" db="EMBL/GenBank/DDBJ databases">
        <authorList>
            <person name="Varghese N."/>
            <person name="Submissions S."/>
        </authorList>
    </citation>
    <scope>NUCLEOTIDE SEQUENCE [LARGE SCALE GENOMIC DNA]</scope>
    <source>
        <strain evidence="9">DSM 16057</strain>
    </source>
</reference>
<dbReference type="RefSeq" id="WP_072868768.1">
    <property type="nucleotide sequence ID" value="NZ_FQZM01000018.1"/>
</dbReference>
<evidence type="ECO:0000256" key="3">
    <source>
        <dbReference type="ARBA" id="ARBA00022980"/>
    </source>
</evidence>
<dbReference type="GO" id="GO:0019843">
    <property type="term" value="F:rRNA binding"/>
    <property type="evidence" value="ECO:0007669"/>
    <property type="project" value="UniProtKB-UniRule"/>
</dbReference>
<dbReference type="AlphaFoldDB" id="A0A1M6G7V7"/>
<dbReference type="HAMAP" id="MF_01328_B">
    <property type="entry name" value="Ribosomal_uL4_B"/>
    <property type="match status" value="1"/>
</dbReference>
<keyword evidence="4 6" id="KW-0687">Ribonucleoprotein</keyword>
<protein>
    <recommendedName>
        <fullName evidence="5 6">Large ribosomal subunit protein uL4</fullName>
    </recommendedName>
</protein>
<dbReference type="GO" id="GO:0005840">
    <property type="term" value="C:ribosome"/>
    <property type="evidence" value="ECO:0007669"/>
    <property type="project" value="UniProtKB-KW"/>
</dbReference>
<dbReference type="OrthoDB" id="9803201at2"/>
<name>A0A1M6G7V7_9FIRM</name>
<dbReference type="SUPFAM" id="SSF52166">
    <property type="entry name" value="Ribosomal protein L4"/>
    <property type="match status" value="1"/>
</dbReference>
<evidence type="ECO:0000256" key="6">
    <source>
        <dbReference type="HAMAP-Rule" id="MF_01328"/>
    </source>
</evidence>
<keyword evidence="9" id="KW-1185">Reference proteome</keyword>
<dbReference type="GO" id="GO:1990904">
    <property type="term" value="C:ribonucleoprotein complex"/>
    <property type="evidence" value="ECO:0007669"/>
    <property type="project" value="UniProtKB-KW"/>
</dbReference>
<dbReference type="PANTHER" id="PTHR10746">
    <property type="entry name" value="50S RIBOSOMAL PROTEIN L4"/>
    <property type="match status" value="1"/>
</dbReference>
<evidence type="ECO:0000256" key="5">
    <source>
        <dbReference type="ARBA" id="ARBA00035244"/>
    </source>
</evidence>
<evidence type="ECO:0000313" key="8">
    <source>
        <dbReference type="EMBL" id="SHJ06009.1"/>
    </source>
</evidence>
<sequence>MPTVAVYNINGDQVGEIHLRDDVFGVPVHMSVLHDAVVWQLAGRRLGTHDTKTRGEVRGGGRKPWRQKGTGRARHGSIRSPIWRKGGIVFGPHPRDYSYRLPRKVRRLAMKSALSAKVQDGKIVVLEDLKLEQPRTKDMVRILGNLKVNDKALVVTADREENVIKSARNIPGIKPMSADGLNVYDLLAHNTLVITKDAVARVQEVLAQ</sequence>
<dbReference type="GO" id="GO:0006412">
    <property type="term" value="P:translation"/>
    <property type="evidence" value="ECO:0007669"/>
    <property type="project" value="UniProtKB-UniRule"/>
</dbReference>
<comment type="function">
    <text evidence="6">Forms part of the polypeptide exit tunnel.</text>
</comment>
<dbReference type="EMBL" id="FQZM01000018">
    <property type="protein sequence ID" value="SHJ06009.1"/>
    <property type="molecule type" value="Genomic_DNA"/>
</dbReference>
<keyword evidence="3 6" id="KW-0689">Ribosomal protein</keyword>
<evidence type="ECO:0000256" key="7">
    <source>
        <dbReference type="SAM" id="MobiDB-lite"/>
    </source>
</evidence>
<feature type="region of interest" description="Disordered" evidence="7">
    <location>
        <begin position="50"/>
        <end position="77"/>
    </location>
</feature>
<feature type="compositionally biased region" description="Basic residues" evidence="7">
    <location>
        <begin position="60"/>
        <end position="77"/>
    </location>
</feature>
<keyword evidence="6" id="KW-0699">rRNA-binding</keyword>
<dbReference type="NCBIfam" id="TIGR03953">
    <property type="entry name" value="rplD_bact"/>
    <property type="match status" value="1"/>
</dbReference>